<organism evidence="2 3">
    <name type="scientific">Paenibacillus konkukensis</name>
    <dbReference type="NCBI Taxonomy" id="2020716"/>
    <lineage>
        <taxon>Bacteria</taxon>
        <taxon>Bacillati</taxon>
        <taxon>Bacillota</taxon>
        <taxon>Bacilli</taxon>
        <taxon>Bacillales</taxon>
        <taxon>Paenibacillaceae</taxon>
        <taxon>Paenibacillus</taxon>
    </lineage>
</organism>
<keyword evidence="1" id="KW-0472">Membrane</keyword>
<feature type="transmembrane region" description="Helical" evidence="1">
    <location>
        <begin position="98"/>
        <end position="115"/>
    </location>
</feature>
<feature type="transmembrane region" description="Helical" evidence="1">
    <location>
        <begin position="73"/>
        <end position="92"/>
    </location>
</feature>
<keyword evidence="1" id="KW-0812">Transmembrane</keyword>
<evidence type="ECO:0000256" key="1">
    <source>
        <dbReference type="SAM" id="Phobius"/>
    </source>
</evidence>
<feature type="transmembrane region" description="Helical" evidence="1">
    <location>
        <begin position="27"/>
        <end position="52"/>
    </location>
</feature>
<reference evidence="2" key="2">
    <citation type="journal article" date="2021" name="J Anim Sci Technol">
        <title>Complete genome sequence of Paenibacillus konkukensis sp. nov. SK3146 as a potential probiotic strain.</title>
        <authorList>
            <person name="Jung H.I."/>
            <person name="Park S."/>
            <person name="Niu K.M."/>
            <person name="Lee S.W."/>
            <person name="Kothari D."/>
            <person name="Yi K.J."/>
            <person name="Kim S.K."/>
        </authorList>
    </citation>
    <scope>NUCLEOTIDE SEQUENCE</scope>
    <source>
        <strain evidence="2">SK3146</strain>
    </source>
</reference>
<sequence length="121" mass="14113">MMIENIFNLFITKFDFIQFIELTKNDYILQGLMLCIINVIFSCILIQTRIGFSFIDPFKARKQRTVIPKNMRLALLLGYIAMCSVSAIVMYFDKAYLLLLTVSLFILITIVNFAYEKEMAE</sequence>
<evidence type="ECO:0008006" key="4">
    <source>
        <dbReference type="Google" id="ProtNLM"/>
    </source>
</evidence>
<name>A0ABY4RKD0_9BACL</name>
<keyword evidence="1" id="KW-1133">Transmembrane helix</keyword>
<accession>A0ABY4RKD0</accession>
<proteinExistence type="predicted"/>
<evidence type="ECO:0000313" key="2">
    <source>
        <dbReference type="EMBL" id="UQZ82896.1"/>
    </source>
</evidence>
<gene>
    <name evidence="2" type="ORF">SK3146_02056</name>
</gene>
<protein>
    <recommendedName>
        <fullName evidence="4">DUF3784 domain-containing protein</fullName>
    </recommendedName>
</protein>
<dbReference type="EMBL" id="CP027059">
    <property type="protein sequence ID" value="UQZ82896.1"/>
    <property type="molecule type" value="Genomic_DNA"/>
</dbReference>
<reference evidence="2" key="1">
    <citation type="submission" date="2018-02" db="EMBL/GenBank/DDBJ databases">
        <authorList>
            <person name="Kim S.-K."/>
            <person name="Jung H.-I."/>
            <person name="Lee S.-W."/>
        </authorList>
    </citation>
    <scope>NUCLEOTIDE SEQUENCE</scope>
    <source>
        <strain evidence="2">SK3146</strain>
    </source>
</reference>
<evidence type="ECO:0000313" key="3">
    <source>
        <dbReference type="Proteomes" id="UP001057134"/>
    </source>
</evidence>
<dbReference type="Proteomes" id="UP001057134">
    <property type="component" value="Chromosome"/>
</dbReference>
<keyword evidence="3" id="KW-1185">Reference proteome</keyword>